<dbReference type="AlphaFoldDB" id="A0AAN9S4G6"/>
<name>A0AAN9S4G6_PSOTE</name>
<evidence type="ECO:0000256" key="1">
    <source>
        <dbReference type="SAM" id="Phobius"/>
    </source>
</evidence>
<sequence length="125" mass="14089">MMGKIIVIWLFIFNILTYSAFGSTCTEDFRNSTTQKHPKPLMQGTMVGSTKPCTQRKSTELNASQQTNMVSRIAKGIYRAPSNLRPRNVRNASNSNSIKPPSLFMTALKHLVFGLLLILCFYRVT</sequence>
<keyword evidence="4" id="KW-1185">Reference proteome</keyword>
<keyword evidence="1" id="KW-0812">Transmembrane</keyword>
<gene>
    <name evidence="3" type="ORF">VNO78_23207</name>
</gene>
<dbReference type="Proteomes" id="UP001386955">
    <property type="component" value="Unassembled WGS sequence"/>
</dbReference>
<evidence type="ECO:0000313" key="4">
    <source>
        <dbReference type="Proteomes" id="UP001386955"/>
    </source>
</evidence>
<proteinExistence type="predicted"/>
<feature type="chain" id="PRO_5043012276" description="Secreted protein" evidence="2">
    <location>
        <begin position="23"/>
        <end position="125"/>
    </location>
</feature>
<evidence type="ECO:0000313" key="3">
    <source>
        <dbReference type="EMBL" id="KAK7388391.1"/>
    </source>
</evidence>
<reference evidence="3 4" key="1">
    <citation type="submission" date="2024-01" db="EMBL/GenBank/DDBJ databases">
        <title>The genomes of 5 underutilized Papilionoideae crops provide insights into root nodulation and disease resistanc.</title>
        <authorList>
            <person name="Jiang F."/>
        </authorList>
    </citation>
    <scope>NUCLEOTIDE SEQUENCE [LARGE SCALE GENOMIC DNA]</scope>
    <source>
        <strain evidence="3">DUOXIRENSHENG_FW03</strain>
        <tissue evidence="3">Leaves</tissue>
    </source>
</reference>
<keyword evidence="2" id="KW-0732">Signal</keyword>
<organism evidence="3 4">
    <name type="scientific">Psophocarpus tetragonolobus</name>
    <name type="common">Winged bean</name>
    <name type="synonym">Dolichos tetragonolobus</name>
    <dbReference type="NCBI Taxonomy" id="3891"/>
    <lineage>
        <taxon>Eukaryota</taxon>
        <taxon>Viridiplantae</taxon>
        <taxon>Streptophyta</taxon>
        <taxon>Embryophyta</taxon>
        <taxon>Tracheophyta</taxon>
        <taxon>Spermatophyta</taxon>
        <taxon>Magnoliopsida</taxon>
        <taxon>eudicotyledons</taxon>
        <taxon>Gunneridae</taxon>
        <taxon>Pentapetalae</taxon>
        <taxon>rosids</taxon>
        <taxon>fabids</taxon>
        <taxon>Fabales</taxon>
        <taxon>Fabaceae</taxon>
        <taxon>Papilionoideae</taxon>
        <taxon>50 kb inversion clade</taxon>
        <taxon>NPAAA clade</taxon>
        <taxon>indigoferoid/millettioid clade</taxon>
        <taxon>Phaseoleae</taxon>
        <taxon>Psophocarpus</taxon>
    </lineage>
</organism>
<feature type="transmembrane region" description="Helical" evidence="1">
    <location>
        <begin position="103"/>
        <end position="122"/>
    </location>
</feature>
<feature type="signal peptide" evidence="2">
    <location>
        <begin position="1"/>
        <end position="22"/>
    </location>
</feature>
<evidence type="ECO:0008006" key="5">
    <source>
        <dbReference type="Google" id="ProtNLM"/>
    </source>
</evidence>
<protein>
    <recommendedName>
        <fullName evidence="5">Secreted protein</fullName>
    </recommendedName>
</protein>
<dbReference type="EMBL" id="JAYMYS010000006">
    <property type="protein sequence ID" value="KAK7388391.1"/>
    <property type="molecule type" value="Genomic_DNA"/>
</dbReference>
<comment type="caution">
    <text evidence="3">The sequence shown here is derived from an EMBL/GenBank/DDBJ whole genome shotgun (WGS) entry which is preliminary data.</text>
</comment>
<keyword evidence="1" id="KW-1133">Transmembrane helix</keyword>
<accession>A0AAN9S4G6</accession>
<keyword evidence="1" id="KW-0472">Membrane</keyword>
<evidence type="ECO:0000256" key="2">
    <source>
        <dbReference type="SAM" id="SignalP"/>
    </source>
</evidence>